<name>A0A090QP14_9GAMM</name>
<evidence type="ECO:0000313" key="2">
    <source>
        <dbReference type="Proteomes" id="UP000029227"/>
    </source>
</evidence>
<comment type="caution">
    <text evidence="1">The sequence shown here is derived from an EMBL/GenBank/DDBJ whole genome shotgun (WGS) entry which is preliminary data.</text>
</comment>
<sequence>MKNPFPISGYISTENIQYAPHGKIEQRHEGNFRLSTSYEKQIARMPSHTG</sequence>
<dbReference type="Proteomes" id="UP000029227">
    <property type="component" value="Unassembled WGS sequence"/>
</dbReference>
<reference evidence="1 2" key="1">
    <citation type="journal article" date="2014" name="Genome Announc.">
        <title>Draft Genome Sequences of Two Vibrionaceae Species, Vibrio ponticus C121 and Photobacterium aphoticum C119, Isolated as Coral Reef Microbiota.</title>
        <authorList>
            <person name="Al-saari N."/>
            <person name="Meirelles P.M."/>
            <person name="Mino S."/>
            <person name="Suda W."/>
            <person name="Oshima K."/>
            <person name="Hattori M."/>
            <person name="Ohkuma M."/>
            <person name="Thompson F.L."/>
            <person name="Gomez-Gil B."/>
            <person name="Sawabe T."/>
            <person name="Sawabe T."/>
        </authorList>
    </citation>
    <scope>NUCLEOTIDE SEQUENCE [LARGE SCALE GENOMIC DNA]</scope>
    <source>
        <strain evidence="1 2">JCM 19237</strain>
    </source>
</reference>
<evidence type="ECO:0000313" key="1">
    <source>
        <dbReference type="EMBL" id="GAL04661.1"/>
    </source>
</evidence>
<organism evidence="1 2">
    <name type="scientific">Photobacterium aphoticum</name>
    <dbReference type="NCBI Taxonomy" id="754436"/>
    <lineage>
        <taxon>Bacteria</taxon>
        <taxon>Pseudomonadati</taxon>
        <taxon>Pseudomonadota</taxon>
        <taxon>Gammaproteobacteria</taxon>
        <taxon>Vibrionales</taxon>
        <taxon>Vibrionaceae</taxon>
        <taxon>Photobacterium</taxon>
    </lineage>
</organism>
<protein>
    <submittedName>
        <fullName evidence="1">Uncharacterized protein</fullName>
    </submittedName>
</protein>
<dbReference type="STRING" id="754436.JCM19237_1333"/>
<dbReference type="AlphaFoldDB" id="A0A090QP14"/>
<dbReference type="EMBL" id="BBMN01000004">
    <property type="protein sequence ID" value="GAL04661.1"/>
    <property type="molecule type" value="Genomic_DNA"/>
</dbReference>
<gene>
    <name evidence="1" type="ORF">JCM19237_1333</name>
</gene>
<accession>A0A090QP14</accession>
<proteinExistence type="predicted"/>